<dbReference type="InterPro" id="IPR000182">
    <property type="entry name" value="GNAT_dom"/>
</dbReference>
<dbReference type="CDD" id="cd04301">
    <property type="entry name" value="NAT_SF"/>
    <property type="match status" value="1"/>
</dbReference>
<evidence type="ECO:0000313" key="2">
    <source>
        <dbReference type="EMBL" id="KKP48353.1"/>
    </source>
</evidence>
<sequence length="152" mass="17006">MNNIIIKKAAIDDMNKIWELGSNVNEFQVSDEVATFWPKEILEKCITDGSIFVAKDEGVIVGFVISNYNPIFKKAIIENIFVDPGFRGKGVAKKLLASLLSNLRTKGCGYACALIEKTDISGINFYIKNSFNKGINCVWMDQILKSNFKKNT</sequence>
<evidence type="ECO:0000259" key="1">
    <source>
        <dbReference type="PROSITE" id="PS51186"/>
    </source>
</evidence>
<proteinExistence type="predicted"/>
<dbReference type="EMBL" id="LBOZ01000001">
    <property type="protein sequence ID" value="KKP48353.1"/>
    <property type="molecule type" value="Genomic_DNA"/>
</dbReference>
<dbReference type="Pfam" id="PF00583">
    <property type="entry name" value="Acetyltransf_1"/>
    <property type="match status" value="1"/>
</dbReference>
<dbReference type="GO" id="GO:0016747">
    <property type="term" value="F:acyltransferase activity, transferring groups other than amino-acyl groups"/>
    <property type="evidence" value="ECO:0007669"/>
    <property type="project" value="InterPro"/>
</dbReference>
<dbReference type="SUPFAM" id="SSF55729">
    <property type="entry name" value="Acyl-CoA N-acyltransferases (Nat)"/>
    <property type="match status" value="1"/>
</dbReference>
<evidence type="ECO:0000313" key="3">
    <source>
        <dbReference type="Proteomes" id="UP000033995"/>
    </source>
</evidence>
<keyword evidence="2" id="KW-0808">Transferase</keyword>
<comment type="caution">
    <text evidence="2">The sequence shown here is derived from an EMBL/GenBank/DDBJ whole genome shotgun (WGS) entry which is preliminary data.</text>
</comment>
<dbReference type="InterPro" id="IPR016181">
    <property type="entry name" value="Acyl_CoA_acyltransferase"/>
</dbReference>
<feature type="domain" description="N-acetyltransferase" evidence="1">
    <location>
        <begin position="4"/>
        <end position="152"/>
    </location>
</feature>
<dbReference type="AlphaFoldDB" id="A0A0F9ZV93"/>
<gene>
    <name evidence="2" type="ORF">UR38_C0001G0149</name>
</gene>
<accession>A0A0F9ZV93</accession>
<dbReference type="Gene3D" id="3.40.630.30">
    <property type="match status" value="1"/>
</dbReference>
<protein>
    <submittedName>
        <fullName evidence="2">Acetyltransferase</fullName>
    </submittedName>
</protein>
<reference evidence="2 3" key="1">
    <citation type="journal article" date="2015" name="Nature">
        <title>rRNA introns, odd ribosomes, and small enigmatic genomes across a large radiation of phyla.</title>
        <authorList>
            <person name="Brown C.T."/>
            <person name="Hug L.A."/>
            <person name="Thomas B.C."/>
            <person name="Sharon I."/>
            <person name="Castelle C.J."/>
            <person name="Singh A."/>
            <person name="Wilkins M.J."/>
            <person name="Williams K.H."/>
            <person name="Banfield J.F."/>
        </authorList>
    </citation>
    <scope>NUCLEOTIDE SEQUENCE [LARGE SCALE GENOMIC DNA]</scope>
</reference>
<name>A0A0F9ZV93_9BACT</name>
<organism evidence="2 3">
    <name type="scientific">Candidatus Woesebacteria bacterium GW2011_GWA2_33_28</name>
    <dbReference type="NCBI Taxonomy" id="1618561"/>
    <lineage>
        <taxon>Bacteria</taxon>
        <taxon>Candidatus Woeseibacteriota</taxon>
    </lineage>
</organism>
<dbReference type="Proteomes" id="UP000033995">
    <property type="component" value="Unassembled WGS sequence"/>
</dbReference>
<dbReference type="PROSITE" id="PS51186">
    <property type="entry name" value="GNAT"/>
    <property type="match status" value="1"/>
</dbReference>